<evidence type="ECO:0000313" key="1">
    <source>
        <dbReference type="EMBL" id="AUG53372.1"/>
    </source>
</evidence>
<dbReference type="EMBL" id="CP024199">
    <property type="protein sequence ID" value="AUG53372.1"/>
    <property type="molecule type" value="Genomic_DNA"/>
</dbReference>
<dbReference type="InterPro" id="IPR024524">
    <property type="entry name" value="DUF3800"/>
</dbReference>
<evidence type="ECO:0000313" key="2">
    <source>
        <dbReference type="Proteomes" id="UP000233458"/>
    </source>
</evidence>
<evidence type="ECO:0008006" key="3">
    <source>
        <dbReference type="Google" id="ProtNLM"/>
    </source>
</evidence>
<organism evidence="1 2">
    <name type="scientific">Thalassospira marina</name>
    <dbReference type="NCBI Taxonomy" id="2048283"/>
    <lineage>
        <taxon>Bacteria</taxon>
        <taxon>Pseudomonadati</taxon>
        <taxon>Pseudomonadota</taxon>
        <taxon>Alphaproteobacteria</taxon>
        <taxon>Rhodospirillales</taxon>
        <taxon>Thalassospiraceae</taxon>
        <taxon>Thalassospira</taxon>
    </lineage>
</organism>
<dbReference type="Pfam" id="PF12686">
    <property type="entry name" value="DUF3800"/>
    <property type="match status" value="1"/>
</dbReference>
<reference evidence="1 2" key="1">
    <citation type="submission" date="2017-10" db="EMBL/GenBank/DDBJ databases">
        <title>Biodiversity and function of Thalassospira species in the particle-attached aromatic-hydrocarbon-degrading consortia from the surface seawater of the China South Sea.</title>
        <authorList>
            <person name="Dong C."/>
            <person name="Liu R."/>
            <person name="Shao Z."/>
        </authorList>
    </citation>
    <scope>NUCLEOTIDE SEQUENCE [LARGE SCALE GENOMIC DNA]</scope>
    <source>
        <strain evidence="1 2">CSC3H3</strain>
    </source>
</reference>
<gene>
    <name evidence="1" type="ORF">CSC3H3_12105</name>
</gene>
<protein>
    <recommendedName>
        <fullName evidence="3">DUF3800 domain-containing protein</fullName>
    </recommendedName>
</protein>
<proteinExistence type="predicted"/>
<sequence length="266" mass="30070">MKWVRRRWVKYTVLIDESGNPGIKKIQTEKEAGASPYMTMGGVIIKDSSKEDLKEVIRSFTDEITNKGSLHCSSLSHEQKVRYSQVLATLDVVIVGVISKKSTLGGYRDQIAGDHKKYYNKCAQYLLERVGMYLGRNDISPNDVSIVFEDGGFNYSGLRGLVRSCQRNPIQENSKFLRNINVQKILATEKKNEPLLQLADLVAHALYRCVDGGRLGVLEGRYLEEIKPRFFACPEGKTVLSYGLYPVHTIDQLGLDVRIKRFLSAF</sequence>
<name>A0ABN5FFP5_9PROT</name>
<accession>A0ABN5FFP5</accession>
<dbReference type="Proteomes" id="UP000233458">
    <property type="component" value="Chromosome"/>
</dbReference>
<keyword evidence="2" id="KW-1185">Reference proteome</keyword>